<keyword evidence="1" id="KW-0472">Membrane</keyword>
<feature type="transmembrane region" description="Helical" evidence="1">
    <location>
        <begin position="12"/>
        <end position="32"/>
    </location>
</feature>
<feature type="transmembrane region" description="Helical" evidence="1">
    <location>
        <begin position="52"/>
        <end position="73"/>
    </location>
</feature>
<proteinExistence type="predicted"/>
<evidence type="ECO:0000313" key="2">
    <source>
        <dbReference type="EMBL" id="CAF0821325.1"/>
    </source>
</evidence>
<dbReference type="OrthoDB" id="10005202at2759"/>
<accession>A0A814GJ10</accession>
<sequence>MNISYLRTLKGILHVIRLVILIILIIYINILSCGQNAFGGHANVDSTSDSEFIHIIMWVAFAIDGFVFVCRIFEQDDGTVETSLLIDASLSLIYFVAFVILLVSWIKCSDVNTLFCNNKYKCHVHSLPTIGCFALAVLYMYYDVRRCLEKLNSFEK</sequence>
<dbReference type="EMBL" id="CAJNOR010000745">
    <property type="protein sequence ID" value="CAF0996967.1"/>
    <property type="molecule type" value="Genomic_DNA"/>
</dbReference>
<dbReference type="Proteomes" id="UP000663852">
    <property type="component" value="Unassembled WGS sequence"/>
</dbReference>
<dbReference type="Proteomes" id="UP000663828">
    <property type="component" value="Unassembled WGS sequence"/>
</dbReference>
<dbReference type="AlphaFoldDB" id="A0A814GJ10"/>
<protein>
    <submittedName>
        <fullName evidence="3">Uncharacterized protein</fullName>
    </submittedName>
</protein>
<keyword evidence="1" id="KW-0812">Transmembrane</keyword>
<gene>
    <name evidence="2" type="ORF">EDS130_LOCUS5871</name>
    <name evidence="3" type="ORF">XAT740_LOCUS12998</name>
</gene>
<comment type="caution">
    <text evidence="3">The sequence shown here is derived from an EMBL/GenBank/DDBJ whole genome shotgun (WGS) entry which is preliminary data.</text>
</comment>
<keyword evidence="4" id="KW-1185">Reference proteome</keyword>
<feature type="transmembrane region" description="Helical" evidence="1">
    <location>
        <begin position="85"/>
        <end position="106"/>
    </location>
</feature>
<name>A0A814GJ10_ADIRI</name>
<organism evidence="3 4">
    <name type="scientific">Adineta ricciae</name>
    <name type="common">Rotifer</name>
    <dbReference type="NCBI Taxonomy" id="249248"/>
    <lineage>
        <taxon>Eukaryota</taxon>
        <taxon>Metazoa</taxon>
        <taxon>Spiralia</taxon>
        <taxon>Gnathifera</taxon>
        <taxon>Rotifera</taxon>
        <taxon>Eurotatoria</taxon>
        <taxon>Bdelloidea</taxon>
        <taxon>Adinetida</taxon>
        <taxon>Adinetidae</taxon>
        <taxon>Adineta</taxon>
    </lineage>
</organism>
<reference evidence="3" key="1">
    <citation type="submission" date="2021-02" db="EMBL/GenBank/DDBJ databases">
        <authorList>
            <person name="Nowell W R."/>
        </authorList>
    </citation>
    <scope>NUCLEOTIDE SEQUENCE</scope>
</reference>
<evidence type="ECO:0000313" key="3">
    <source>
        <dbReference type="EMBL" id="CAF0996967.1"/>
    </source>
</evidence>
<keyword evidence="1" id="KW-1133">Transmembrane helix</keyword>
<evidence type="ECO:0000313" key="4">
    <source>
        <dbReference type="Proteomes" id="UP000663828"/>
    </source>
</evidence>
<dbReference type="EMBL" id="CAJNOJ010000016">
    <property type="protein sequence ID" value="CAF0821325.1"/>
    <property type="molecule type" value="Genomic_DNA"/>
</dbReference>
<evidence type="ECO:0000256" key="1">
    <source>
        <dbReference type="SAM" id="Phobius"/>
    </source>
</evidence>
<feature type="transmembrane region" description="Helical" evidence="1">
    <location>
        <begin position="126"/>
        <end position="142"/>
    </location>
</feature>